<feature type="domain" description="HTH lysR-type" evidence="5">
    <location>
        <begin position="12"/>
        <end position="62"/>
    </location>
</feature>
<dbReference type="RefSeq" id="WP_053407068.1">
    <property type="nucleotide sequence ID" value="NZ_DAIPHI010000134.1"/>
</dbReference>
<dbReference type="PANTHER" id="PTHR30537">
    <property type="entry name" value="HTH-TYPE TRANSCRIPTIONAL REGULATOR"/>
    <property type="match status" value="1"/>
</dbReference>
<evidence type="ECO:0000313" key="7">
    <source>
        <dbReference type="Proteomes" id="UP000037530"/>
    </source>
</evidence>
<dbReference type="CDD" id="cd08422">
    <property type="entry name" value="PBP2_CrgA_like"/>
    <property type="match status" value="1"/>
</dbReference>
<comment type="similarity">
    <text evidence="1">Belongs to the LysR transcriptional regulatory family.</text>
</comment>
<keyword evidence="4" id="KW-0804">Transcription</keyword>
<evidence type="ECO:0000256" key="2">
    <source>
        <dbReference type="ARBA" id="ARBA00023015"/>
    </source>
</evidence>
<dbReference type="SUPFAM" id="SSF46785">
    <property type="entry name" value="Winged helix' DNA-binding domain"/>
    <property type="match status" value="1"/>
</dbReference>
<gene>
    <name evidence="6" type="ORF">AKJ31_00140</name>
</gene>
<comment type="caution">
    <text evidence="6">The sequence shown here is derived from an EMBL/GenBank/DDBJ whole genome shotgun (WGS) entry which is preliminary data.</text>
</comment>
<dbReference type="OrthoDB" id="9815676at2"/>
<dbReference type="Pfam" id="PF00126">
    <property type="entry name" value="HTH_1"/>
    <property type="match status" value="1"/>
</dbReference>
<dbReference type="AlphaFoldDB" id="A0A0M0I3X2"/>
<dbReference type="Gene3D" id="3.40.190.290">
    <property type="match status" value="1"/>
</dbReference>
<evidence type="ECO:0000259" key="5">
    <source>
        <dbReference type="PROSITE" id="PS50931"/>
    </source>
</evidence>
<dbReference type="Gene3D" id="1.10.10.10">
    <property type="entry name" value="Winged helix-like DNA-binding domain superfamily/Winged helix DNA-binding domain"/>
    <property type="match status" value="1"/>
</dbReference>
<dbReference type="EMBL" id="LHPI01000001">
    <property type="protein sequence ID" value="KOO08817.1"/>
    <property type="molecule type" value="Genomic_DNA"/>
</dbReference>
<dbReference type="FunFam" id="1.10.10.10:FF:000001">
    <property type="entry name" value="LysR family transcriptional regulator"/>
    <property type="match status" value="1"/>
</dbReference>
<dbReference type="PATRIC" id="fig|171383.3.peg.28"/>
<dbReference type="Proteomes" id="UP000037530">
    <property type="component" value="Unassembled WGS sequence"/>
</dbReference>
<dbReference type="Pfam" id="PF03466">
    <property type="entry name" value="LysR_substrate"/>
    <property type="match status" value="1"/>
</dbReference>
<keyword evidence="7" id="KW-1185">Reference proteome</keyword>
<dbReference type="InterPro" id="IPR036390">
    <property type="entry name" value="WH_DNA-bd_sf"/>
</dbReference>
<dbReference type="PRINTS" id="PR00039">
    <property type="entry name" value="HTHLYSR"/>
</dbReference>
<dbReference type="STRING" id="171383.AKJ31_00140"/>
<reference evidence="7" key="1">
    <citation type="submission" date="2015-08" db="EMBL/GenBank/DDBJ databases">
        <title>Vibrio galatheae sp. nov., a novel member of the Vibrionaceae family isolated from the Solomon Islands.</title>
        <authorList>
            <person name="Giubergia S."/>
            <person name="Machado H."/>
            <person name="Mateiu R.V."/>
            <person name="Gram L."/>
        </authorList>
    </citation>
    <scope>NUCLEOTIDE SEQUENCE [LARGE SCALE GENOMIC DNA]</scope>
    <source>
        <strain evidence="7">DSM 19134</strain>
    </source>
</reference>
<dbReference type="PROSITE" id="PS50931">
    <property type="entry name" value="HTH_LYSR"/>
    <property type="match status" value="1"/>
</dbReference>
<dbReference type="GO" id="GO:0006351">
    <property type="term" value="P:DNA-templated transcription"/>
    <property type="evidence" value="ECO:0007669"/>
    <property type="project" value="TreeGrafter"/>
</dbReference>
<keyword evidence="2" id="KW-0805">Transcription regulation</keyword>
<evidence type="ECO:0000256" key="4">
    <source>
        <dbReference type="ARBA" id="ARBA00023163"/>
    </source>
</evidence>
<evidence type="ECO:0000256" key="1">
    <source>
        <dbReference type="ARBA" id="ARBA00009437"/>
    </source>
</evidence>
<dbReference type="InterPro" id="IPR005119">
    <property type="entry name" value="LysR_subst-bd"/>
</dbReference>
<dbReference type="InterPro" id="IPR000847">
    <property type="entry name" value="LysR_HTH_N"/>
</dbReference>
<sequence>MDNLELTKYLPAFLKTASALSFSQAARELELTPAAVSKSVKALESHLGVRLFHRTTHALSLTEDGEAFYRSACPAAHQLNLLFENTRNLKTTAKGRLKVTVPEGFGKHYILPLVGKFIEQYPEIELDLHLGDRAVDLVEEGFDVAMGNRIADDVNIVARKLTNVKISCVASPSLLEKYGTPTSAEEIGDIPCVLFRSATTSKIMKWHFVNADGELQLYEPANPVVTVNNVESLCELAAHGVGISLVATWQANEYIKAGKLVSILPEFNVELPPLRIYYASRDNLPAKVRAFIDFIVEHLQVEL</sequence>
<accession>A0A0M0I3X2</accession>
<name>A0A0M0I3X2_9VIBR</name>
<organism evidence="6 7">
    <name type="scientific">Vibrio hepatarius</name>
    <dbReference type="NCBI Taxonomy" id="171383"/>
    <lineage>
        <taxon>Bacteria</taxon>
        <taxon>Pseudomonadati</taxon>
        <taxon>Pseudomonadota</taxon>
        <taxon>Gammaproteobacteria</taxon>
        <taxon>Vibrionales</taxon>
        <taxon>Vibrionaceae</taxon>
        <taxon>Vibrio</taxon>
        <taxon>Vibrio oreintalis group</taxon>
    </lineage>
</organism>
<evidence type="ECO:0000313" key="6">
    <source>
        <dbReference type="EMBL" id="KOO08817.1"/>
    </source>
</evidence>
<keyword evidence="3" id="KW-0238">DNA-binding</keyword>
<dbReference type="GO" id="GO:0043565">
    <property type="term" value="F:sequence-specific DNA binding"/>
    <property type="evidence" value="ECO:0007669"/>
    <property type="project" value="TreeGrafter"/>
</dbReference>
<dbReference type="SUPFAM" id="SSF53850">
    <property type="entry name" value="Periplasmic binding protein-like II"/>
    <property type="match status" value="1"/>
</dbReference>
<dbReference type="PANTHER" id="PTHR30537:SF72">
    <property type="entry name" value="LYSR FAMILY TRANSCRIPTIONAL REGULATOR"/>
    <property type="match status" value="1"/>
</dbReference>
<evidence type="ECO:0000256" key="3">
    <source>
        <dbReference type="ARBA" id="ARBA00023125"/>
    </source>
</evidence>
<protein>
    <recommendedName>
        <fullName evidence="5">HTH lysR-type domain-containing protein</fullName>
    </recommendedName>
</protein>
<proteinExistence type="inferred from homology"/>
<dbReference type="InterPro" id="IPR036388">
    <property type="entry name" value="WH-like_DNA-bd_sf"/>
</dbReference>
<dbReference type="InterPro" id="IPR058163">
    <property type="entry name" value="LysR-type_TF_proteobact-type"/>
</dbReference>
<dbReference type="GO" id="GO:0003700">
    <property type="term" value="F:DNA-binding transcription factor activity"/>
    <property type="evidence" value="ECO:0007669"/>
    <property type="project" value="InterPro"/>
</dbReference>